<dbReference type="SUPFAM" id="SSF52540">
    <property type="entry name" value="P-loop containing nucleoside triphosphate hydrolases"/>
    <property type="match status" value="1"/>
</dbReference>
<dbReference type="InterPro" id="IPR041682">
    <property type="entry name" value="AAA_14"/>
</dbReference>
<name>A0A5J4PSA7_9ZZZZ</name>
<sequence>MVFQRTVLQDIIARISEPRKFIQVLVGPRQIGKTTLIKQLLKKTDITHYFVTADDLYAADNTWIRREWSNARLQLQQTGSKEILFVIDEIQKVPNWSEAIKKEWDVDSFSDTAVKVILLGSSRLLIQKGLTESLAGRYELTNITHWSFDEMRDAFDWSLDQYIYFGGYPGSAPLIGNE</sequence>
<dbReference type="Gene3D" id="3.40.50.300">
    <property type="entry name" value="P-loop containing nucleotide triphosphate hydrolases"/>
    <property type="match status" value="1"/>
</dbReference>
<dbReference type="EMBL" id="SNRY01006800">
    <property type="protein sequence ID" value="KAA6311760.1"/>
    <property type="molecule type" value="Genomic_DNA"/>
</dbReference>
<dbReference type="PANTHER" id="PTHR43566">
    <property type="entry name" value="CONSERVED PROTEIN"/>
    <property type="match status" value="1"/>
</dbReference>
<proteinExistence type="predicted"/>
<protein>
    <recommendedName>
        <fullName evidence="1">AAA domain-containing protein</fullName>
    </recommendedName>
</protein>
<dbReference type="Pfam" id="PF13173">
    <property type="entry name" value="AAA_14"/>
    <property type="match status" value="1"/>
</dbReference>
<reference evidence="2" key="1">
    <citation type="submission" date="2019-03" db="EMBL/GenBank/DDBJ databases">
        <title>Single cell metagenomics reveals metabolic interactions within the superorganism composed of flagellate Streblomastix strix and complex community of Bacteroidetes bacteria on its surface.</title>
        <authorList>
            <person name="Treitli S.C."/>
            <person name="Kolisko M."/>
            <person name="Husnik F."/>
            <person name="Keeling P."/>
            <person name="Hampl V."/>
        </authorList>
    </citation>
    <scope>NUCLEOTIDE SEQUENCE</scope>
    <source>
        <strain evidence="2">STM</strain>
    </source>
</reference>
<comment type="caution">
    <text evidence="2">The sequence shown here is derived from an EMBL/GenBank/DDBJ whole genome shotgun (WGS) entry which is preliminary data.</text>
</comment>
<evidence type="ECO:0000313" key="2">
    <source>
        <dbReference type="EMBL" id="KAA6311760.1"/>
    </source>
</evidence>
<organism evidence="2">
    <name type="scientific">termite gut metagenome</name>
    <dbReference type="NCBI Taxonomy" id="433724"/>
    <lineage>
        <taxon>unclassified sequences</taxon>
        <taxon>metagenomes</taxon>
        <taxon>organismal metagenomes</taxon>
    </lineage>
</organism>
<evidence type="ECO:0000259" key="1">
    <source>
        <dbReference type="Pfam" id="PF13173"/>
    </source>
</evidence>
<feature type="domain" description="AAA" evidence="1">
    <location>
        <begin position="22"/>
        <end position="151"/>
    </location>
</feature>
<feature type="non-terminal residue" evidence="2">
    <location>
        <position position="178"/>
    </location>
</feature>
<accession>A0A5J4PSA7</accession>
<gene>
    <name evidence="2" type="ORF">EZS27_037179</name>
</gene>
<dbReference type="InterPro" id="IPR027417">
    <property type="entry name" value="P-loop_NTPase"/>
</dbReference>
<dbReference type="PANTHER" id="PTHR43566:SF2">
    <property type="entry name" value="DUF4143 DOMAIN-CONTAINING PROTEIN"/>
    <property type="match status" value="1"/>
</dbReference>
<dbReference type="AlphaFoldDB" id="A0A5J4PSA7"/>